<keyword evidence="2" id="KW-1185">Reference proteome</keyword>
<name>A0ABV0SPU6_9TELE</name>
<organism evidence="1 2">
    <name type="scientific">Ilyodon furcidens</name>
    <name type="common">goldbreast splitfin</name>
    <dbReference type="NCBI Taxonomy" id="33524"/>
    <lineage>
        <taxon>Eukaryota</taxon>
        <taxon>Metazoa</taxon>
        <taxon>Chordata</taxon>
        <taxon>Craniata</taxon>
        <taxon>Vertebrata</taxon>
        <taxon>Euteleostomi</taxon>
        <taxon>Actinopterygii</taxon>
        <taxon>Neopterygii</taxon>
        <taxon>Teleostei</taxon>
        <taxon>Neoteleostei</taxon>
        <taxon>Acanthomorphata</taxon>
        <taxon>Ovalentaria</taxon>
        <taxon>Atherinomorphae</taxon>
        <taxon>Cyprinodontiformes</taxon>
        <taxon>Goodeidae</taxon>
        <taxon>Ilyodon</taxon>
    </lineage>
</organism>
<accession>A0ABV0SPU6</accession>
<evidence type="ECO:0000313" key="2">
    <source>
        <dbReference type="Proteomes" id="UP001482620"/>
    </source>
</evidence>
<comment type="caution">
    <text evidence="1">The sequence shown here is derived from an EMBL/GenBank/DDBJ whole genome shotgun (WGS) entry which is preliminary data.</text>
</comment>
<evidence type="ECO:0000313" key="1">
    <source>
        <dbReference type="EMBL" id="MEQ2222602.1"/>
    </source>
</evidence>
<proteinExistence type="predicted"/>
<gene>
    <name evidence="1" type="ORF">ILYODFUR_028005</name>
</gene>
<dbReference type="Proteomes" id="UP001482620">
    <property type="component" value="Unassembled WGS sequence"/>
</dbReference>
<dbReference type="EMBL" id="JAHRIQ010003762">
    <property type="protein sequence ID" value="MEQ2222602.1"/>
    <property type="molecule type" value="Genomic_DNA"/>
</dbReference>
<protein>
    <submittedName>
        <fullName evidence="1">Uncharacterized protein</fullName>
    </submittedName>
</protein>
<sequence length="98" mass="10508">MNSAAPDTSVMARQNATHLGRFSAAYDGTLDHAMQAVKCQTQTTADVLTPWHPISSPSNPSVPPRPGKMGSHMCWCFRVVPLHVTARPVLGKGVAVTR</sequence>
<reference evidence="1 2" key="1">
    <citation type="submission" date="2021-06" db="EMBL/GenBank/DDBJ databases">
        <authorList>
            <person name="Palmer J.M."/>
        </authorList>
    </citation>
    <scope>NUCLEOTIDE SEQUENCE [LARGE SCALE GENOMIC DNA]</scope>
    <source>
        <strain evidence="2">if_2019</strain>
        <tissue evidence="1">Muscle</tissue>
    </source>
</reference>